<evidence type="ECO:0000256" key="2">
    <source>
        <dbReference type="ARBA" id="ARBA00022786"/>
    </source>
</evidence>
<sequence length="53" mass="6233">MSDLMCVSFWYWQFLYIDSKFSPTPDENIGDMFENFGTKGMLIVNYAFSMAWG</sequence>
<reference evidence="5" key="1">
    <citation type="submission" date="2020-06" db="EMBL/GenBank/DDBJ databases">
        <title>WGS assembly of Ceratodon purpureus strain R40.</title>
        <authorList>
            <person name="Carey S.B."/>
            <person name="Jenkins J."/>
            <person name="Shu S."/>
            <person name="Lovell J.T."/>
            <person name="Sreedasyam A."/>
            <person name="Maumus F."/>
            <person name="Tiley G.P."/>
            <person name="Fernandez-Pozo N."/>
            <person name="Barry K."/>
            <person name="Chen C."/>
            <person name="Wang M."/>
            <person name="Lipzen A."/>
            <person name="Daum C."/>
            <person name="Saski C.A."/>
            <person name="Payton A.C."/>
            <person name="Mcbreen J.C."/>
            <person name="Conrad R.E."/>
            <person name="Kollar L.M."/>
            <person name="Olsson S."/>
            <person name="Huttunen S."/>
            <person name="Landis J.B."/>
            <person name="Wickett N.J."/>
            <person name="Johnson M.G."/>
            <person name="Rensing S.A."/>
            <person name="Grimwood J."/>
            <person name="Schmutz J."/>
            <person name="Mcdaniel S.F."/>
        </authorList>
    </citation>
    <scope>NUCLEOTIDE SEQUENCE</scope>
    <source>
        <strain evidence="5">R40</strain>
    </source>
</reference>
<dbReference type="GO" id="GO:0034274">
    <property type="term" value="C:Atg12-Atg5-Atg16 complex"/>
    <property type="evidence" value="ECO:0007669"/>
    <property type="project" value="TreeGrafter"/>
</dbReference>
<dbReference type="GO" id="GO:0034045">
    <property type="term" value="C:phagophore assembly site membrane"/>
    <property type="evidence" value="ECO:0007669"/>
    <property type="project" value="TreeGrafter"/>
</dbReference>
<proteinExistence type="inferred from homology"/>
<dbReference type="Gene3D" id="3.10.20.90">
    <property type="entry name" value="Phosphatidylinositol 3-kinase Catalytic Subunit, Chain A, domain 1"/>
    <property type="match status" value="1"/>
</dbReference>
<keyword evidence="1 4" id="KW-1017">Isopeptide bond</keyword>
<dbReference type="GO" id="GO:0061723">
    <property type="term" value="P:glycophagy"/>
    <property type="evidence" value="ECO:0007669"/>
    <property type="project" value="TreeGrafter"/>
</dbReference>
<dbReference type="GO" id="GO:0034727">
    <property type="term" value="P:piecemeal microautophagy of the nucleus"/>
    <property type="evidence" value="ECO:0007669"/>
    <property type="project" value="TreeGrafter"/>
</dbReference>
<dbReference type="Proteomes" id="UP000822688">
    <property type="component" value="Chromosome 1"/>
</dbReference>
<dbReference type="PANTHER" id="PTHR13385">
    <property type="entry name" value="AUTOPHAGY PROTEIN 12"/>
    <property type="match status" value="1"/>
</dbReference>
<evidence type="ECO:0000256" key="4">
    <source>
        <dbReference type="RuleBase" id="RU361201"/>
    </source>
</evidence>
<comment type="caution">
    <text evidence="5">The sequence shown here is derived from an EMBL/GenBank/DDBJ whole genome shotgun (WGS) entry which is preliminary data.</text>
</comment>
<dbReference type="Pfam" id="PF04110">
    <property type="entry name" value="APG12"/>
    <property type="match status" value="1"/>
</dbReference>
<dbReference type="AlphaFoldDB" id="A0A8T0J3S0"/>
<dbReference type="InterPro" id="IPR029071">
    <property type="entry name" value="Ubiquitin-like_domsf"/>
</dbReference>
<keyword evidence="2 4" id="KW-0833">Ubl conjugation pathway</keyword>
<dbReference type="SUPFAM" id="SSF54236">
    <property type="entry name" value="Ubiquitin-like"/>
    <property type="match status" value="1"/>
</dbReference>
<evidence type="ECO:0000313" key="6">
    <source>
        <dbReference type="Proteomes" id="UP000822688"/>
    </source>
</evidence>
<dbReference type="GO" id="GO:0000422">
    <property type="term" value="P:autophagy of mitochondrion"/>
    <property type="evidence" value="ECO:0007669"/>
    <property type="project" value="TreeGrafter"/>
</dbReference>
<protein>
    <recommendedName>
        <fullName evidence="4">Ubiquitin-like protein ATG12</fullName>
    </recommendedName>
</protein>
<name>A0A8T0J3S0_CERPU</name>
<keyword evidence="6" id="KW-1185">Reference proteome</keyword>
<comment type="similarity">
    <text evidence="4">Belongs to the ATG12 family.</text>
</comment>
<comment type="subunit">
    <text evidence="4">Forms a conjugate with ATG5.</text>
</comment>
<organism evidence="5 6">
    <name type="scientific">Ceratodon purpureus</name>
    <name type="common">Fire moss</name>
    <name type="synonym">Dicranum purpureum</name>
    <dbReference type="NCBI Taxonomy" id="3225"/>
    <lineage>
        <taxon>Eukaryota</taxon>
        <taxon>Viridiplantae</taxon>
        <taxon>Streptophyta</taxon>
        <taxon>Embryophyta</taxon>
        <taxon>Bryophyta</taxon>
        <taxon>Bryophytina</taxon>
        <taxon>Bryopsida</taxon>
        <taxon>Dicranidae</taxon>
        <taxon>Pseudoditrichales</taxon>
        <taxon>Ditrichaceae</taxon>
        <taxon>Ceratodon</taxon>
    </lineage>
</organism>
<dbReference type="EMBL" id="CM026421">
    <property type="protein sequence ID" value="KAG0589568.1"/>
    <property type="molecule type" value="Genomic_DNA"/>
</dbReference>
<dbReference type="InterPro" id="IPR007242">
    <property type="entry name" value="Atg12"/>
</dbReference>
<gene>
    <name evidence="5" type="ORF">KC19_1G030300</name>
</gene>
<accession>A0A8T0J3S0</accession>
<evidence type="ECO:0000256" key="3">
    <source>
        <dbReference type="ARBA" id="ARBA00023006"/>
    </source>
</evidence>
<dbReference type="GO" id="GO:0019776">
    <property type="term" value="F:Atg8-family ligase activity"/>
    <property type="evidence" value="ECO:0007669"/>
    <property type="project" value="TreeGrafter"/>
</dbReference>
<evidence type="ECO:0000256" key="1">
    <source>
        <dbReference type="ARBA" id="ARBA00022499"/>
    </source>
</evidence>
<dbReference type="GO" id="GO:0000045">
    <property type="term" value="P:autophagosome assembly"/>
    <property type="evidence" value="ECO:0007669"/>
    <property type="project" value="InterPro"/>
</dbReference>
<dbReference type="GO" id="GO:0000421">
    <property type="term" value="C:autophagosome membrane"/>
    <property type="evidence" value="ECO:0007669"/>
    <property type="project" value="TreeGrafter"/>
</dbReference>
<comment type="function">
    <text evidence="4">Ubiquitin-like protein involved in cytoplasm to vacuole transport (Cvt) and autophagic vesicle formation.</text>
</comment>
<dbReference type="GO" id="GO:0097352">
    <property type="term" value="P:autophagosome maturation"/>
    <property type="evidence" value="ECO:0007669"/>
    <property type="project" value="TreeGrafter"/>
</dbReference>
<dbReference type="PANTHER" id="PTHR13385:SF0">
    <property type="entry name" value="UBIQUITIN-LIKE PROTEIN ATG12"/>
    <property type="match status" value="1"/>
</dbReference>
<evidence type="ECO:0000313" key="5">
    <source>
        <dbReference type="EMBL" id="KAG0589568.1"/>
    </source>
</evidence>
<keyword evidence="3 4" id="KW-0072">Autophagy</keyword>